<evidence type="ECO:0000313" key="2">
    <source>
        <dbReference type="Proteomes" id="UP001342314"/>
    </source>
</evidence>
<reference evidence="1 2" key="1">
    <citation type="submission" date="2021-12" db="EMBL/GenBank/DDBJ databases">
        <title>High titer production of polyol ester of fatty acids by Rhodotorula paludigena BS15 towards product separation-free biomass refinery.</title>
        <authorList>
            <person name="Mano J."/>
            <person name="Ono H."/>
            <person name="Tanaka T."/>
            <person name="Naito K."/>
            <person name="Sushida H."/>
            <person name="Ike M."/>
            <person name="Tokuyasu K."/>
            <person name="Kitaoka M."/>
        </authorList>
    </citation>
    <scope>NUCLEOTIDE SEQUENCE [LARGE SCALE GENOMIC DNA]</scope>
    <source>
        <strain evidence="1 2">BS15</strain>
    </source>
</reference>
<protein>
    <submittedName>
        <fullName evidence="1">Uncharacterized protein</fullName>
    </submittedName>
</protein>
<comment type="caution">
    <text evidence="1">The sequence shown here is derived from an EMBL/GenBank/DDBJ whole genome shotgun (WGS) entry which is preliminary data.</text>
</comment>
<gene>
    <name evidence="1" type="ORF">Rhopal_004483-T1</name>
</gene>
<evidence type="ECO:0000313" key="1">
    <source>
        <dbReference type="EMBL" id="GJN91460.1"/>
    </source>
</evidence>
<accession>A0AAV5GFY8</accession>
<dbReference type="AlphaFoldDB" id="A0AAV5GFY8"/>
<proteinExistence type="predicted"/>
<dbReference type="Proteomes" id="UP001342314">
    <property type="component" value="Unassembled WGS sequence"/>
</dbReference>
<organism evidence="1 2">
    <name type="scientific">Rhodotorula paludigena</name>
    <dbReference type="NCBI Taxonomy" id="86838"/>
    <lineage>
        <taxon>Eukaryota</taxon>
        <taxon>Fungi</taxon>
        <taxon>Dikarya</taxon>
        <taxon>Basidiomycota</taxon>
        <taxon>Pucciniomycotina</taxon>
        <taxon>Microbotryomycetes</taxon>
        <taxon>Sporidiobolales</taxon>
        <taxon>Sporidiobolaceae</taxon>
        <taxon>Rhodotorula</taxon>
    </lineage>
</organism>
<name>A0AAV5GFY8_9BASI</name>
<sequence length="133" mass="14877">MELDPPTPPPMHVYLSPPVLLPAQTPDDIFRNISLLLAHFVALPLFRHIFQHLQETRRADQHVWQPEVGDWREWGPVECVKAAKRWWDDGAVEVAAHSLVIPAERLVNIPLGHAHPLGASNSRSPHTTTSASA</sequence>
<keyword evidence="2" id="KW-1185">Reference proteome</keyword>
<dbReference type="EMBL" id="BQKY01000009">
    <property type="protein sequence ID" value="GJN91460.1"/>
    <property type="molecule type" value="Genomic_DNA"/>
</dbReference>